<feature type="coiled-coil region" evidence="1">
    <location>
        <begin position="75"/>
        <end position="102"/>
    </location>
</feature>
<organism evidence="3 4">
    <name type="scientific">Drosophila madeirensis</name>
    <name type="common">Fruit fly</name>
    <dbReference type="NCBI Taxonomy" id="30013"/>
    <lineage>
        <taxon>Eukaryota</taxon>
        <taxon>Metazoa</taxon>
        <taxon>Ecdysozoa</taxon>
        <taxon>Arthropoda</taxon>
        <taxon>Hexapoda</taxon>
        <taxon>Insecta</taxon>
        <taxon>Pterygota</taxon>
        <taxon>Neoptera</taxon>
        <taxon>Endopterygota</taxon>
        <taxon>Diptera</taxon>
        <taxon>Brachycera</taxon>
        <taxon>Muscomorpha</taxon>
        <taxon>Ephydroidea</taxon>
        <taxon>Drosophilidae</taxon>
        <taxon>Drosophila</taxon>
        <taxon>Sophophora</taxon>
    </lineage>
</organism>
<keyword evidence="4" id="KW-1185">Reference proteome</keyword>
<sequence length="181" mass="20624">MSVSSNCCLILDNNQQRQLLICARKFIVSNMSNPCPEHAHNTHSNINTISKCAESDDKKLAMYAALNRCSCCAENRMLRDKLEEHEQTISKLKSLLEDIMGKQELLTRELTTLQQHVSLDVQEEELSIEPPEHSQDDDDDSFEFTDFEFEQWEAPCTCSSMSVAIPPSQHSSDSDSELDFY</sequence>
<dbReference type="Proteomes" id="UP001500889">
    <property type="component" value="Chromosome O"/>
</dbReference>
<accession>A0AAU9EWN0</accession>
<gene>
    <name evidence="3" type="ORF">DMAD_09162</name>
</gene>
<evidence type="ECO:0000256" key="1">
    <source>
        <dbReference type="SAM" id="Coils"/>
    </source>
</evidence>
<dbReference type="EMBL" id="AP029263">
    <property type="protein sequence ID" value="BFF90677.1"/>
    <property type="molecule type" value="Genomic_DNA"/>
</dbReference>
<dbReference type="AlphaFoldDB" id="A0AAU9EWN0"/>
<feature type="region of interest" description="Disordered" evidence="2">
    <location>
        <begin position="123"/>
        <end position="142"/>
    </location>
</feature>
<evidence type="ECO:0000313" key="3">
    <source>
        <dbReference type="EMBL" id="BFF90677.1"/>
    </source>
</evidence>
<evidence type="ECO:0000256" key="2">
    <source>
        <dbReference type="SAM" id="MobiDB-lite"/>
    </source>
</evidence>
<reference evidence="3 4" key="1">
    <citation type="submission" date="2024-02" db="EMBL/GenBank/DDBJ databases">
        <title>A chromosome-level genome assembly of Drosophila madeirensis, a fruit fly species endemic to Madeira island.</title>
        <authorList>
            <person name="Tomihara K."/>
            <person name="Llopart A."/>
            <person name="Yamamoto D."/>
        </authorList>
    </citation>
    <scope>NUCLEOTIDE SEQUENCE [LARGE SCALE GENOMIC DNA]</scope>
    <source>
        <strain evidence="3 4">RF1</strain>
    </source>
</reference>
<evidence type="ECO:0000313" key="4">
    <source>
        <dbReference type="Proteomes" id="UP001500889"/>
    </source>
</evidence>
<protein>
    <submittedName>
        <fullName evidence="3">Uncharacterized protein</fullName>
    </submittedName>
</protein>
<proteinExistence type="predicted"/>
<keyword evidence="1" id="KW-0175">Coiled coil</keyword>
<name>A0AAU9EWN0_DROMD</name>